<dbReference type="NCBIfam" id="TIGR00797">
    <property type="entry name" value="matE"/>
    <property type="match status" value="1"/>
</dbReference>
<dbReference type="GO" id="GO:0015297">
    <property type="term" value="F:antiporter activity"/>
    <property type="evidence" value="ECO:0007669"/>
    <property type="project" value="UniProtKB-KW"/>
</dbReference>
<dbReference type="EMBL" id="CP016893">
    <property type="protein sequence ID" value="AST57054.1"/>
    <property type="molecule type" value="Genomic_DNA"/>
</dbReference>
<evidence type="ECO:0000256" key="2">
    <source>
        <dbReference type="ARBA" id="ARBA00004651"/>
    </source>
</evidence>
<keyword evidence="10" id="KW-0406">Ion transport</keyword>
<dbReference type="OMA" id="MPGYGIS"/>
<dbReference type="AlphaFoldDB" id="A0A223HXP3"/>
<gene>
    <name evidence="14" type="ORF">Thert_00928</name>
</gene>
<keyword evidence="9 13" id="KW-1133">Transmembrane helix</keyword>
<dbReference type="InterPro" id="IPR002528">
    <property type="entry name" value="MATE_fam"/>
</dbReference>
<accession>A0A223HXP3</accession>
<feature type="transmembrane region" description="Helical" evidence="13">
    <location>
        <begin position="356"/>
        <end position="373"/>
    </location>
</feature>
<dbReference type="GO" id="GO:0006811">
    <property type="term" value="P:monoatomic ion transport"/>
    <property type="evidence" value="ECO:0007669"/>
    <property type="project" value="UniProtKB-KW"/>
</dbReference>
<keyword evidence="5" id="KW-0813">Transport</keyword>
<organism evidence="14 15">
    <name type="scientific">Thermoanaerobacterium thermosaccharolyticum</name>
    <name type="common">Clostridium thermosaccharolyticum</name>
    <dbReference type="NCBI Taxonomy" id="1517"/>
    <lineage>
        <taxon>Bacteria</taxon>
        <taxon>Bacillati</taxon>
        <taxon>Bacillota</taxon>
        <taxon>Clostridia</taxon>
        <taxon>Thermoanaerobacterales</taxon>
        <taxon>Thermoanaerobacteraceae</taxon>
        <taxon>Thermoanaerobacterium</taxon>
    </lineage>
</organism>
<keyword evidence="7" id="KW-1003">Cell membrane</keyword>
<dbReference type="GO" id="GO:0042910">
    <property type="term" value="F:xenobiotic transmembrane transporter activity"/>
    <property type="evidence" value="ECO:0007669"/>
    <property type="project" value="InterPro"/>
</dbReference>
<reference evidence="14 15" key="1">
    <citation type="submission" date="2016-08" db="EMBL/GenBank/DDBJ databases">
        <title>A novel genetic cassette of butanologenic Thermoanaerobacterium thermosaccharolyticum that directly convert cellulose to butanol.</title>
        <authorList>
            <person name="Li T."/>
            <person name="He J."/>
        </authorList>
    </citation>
    <scope>NUCLEOTIDE SEQUENCE [LARGE SCALE GENOMIC DNA]</scope>
    <source>
        <strain evidence="14 15">TG57</strain>
    </source>
</reference>
<dbReference type="GO" id="GO:0005886">
    <property type="term" value="C:plasma membrane"/>
    <property type="evidence" value="ECO:0007669"/>
    <property type="project" value="UniProtKB-SubCell"/>
</dbReference>
<dbReference type="InterPro" id="IPR048279">
    <property type="entry name" value="MdtK-like"/>
</dbReference>
<evidence type="ECO:0000256" key="5">
    <source>
        <dbReference type="ARBA" id="ARBA00022448"/>
    </source>
</evidence>
<sequence length="445" mass="48589">MFINKDILKLIGPIITEQTFISSMGIINTILASRLGKEAISSIGMADSINNILIGFFSSLAVGGTVVVATYIGQKNQKAANEASKQIMYSGEFITILITILIWFLRYHLVYLLFGKAEKIVFENAILYLGISLVTYPFITAQLVAFGVLRGAGDTKTPMYINIFINVLNVILSYLFIYGLKILRFHGMGVKGAAIGIGLSRLVGAIIALYVLIKGTSVIKLSNLRYFKPDYKMLRSIFNIGLPAGIESLLFSGGKLITQVFVVYFGTASIAANSIGFSIQQIFNIPGNALSIASTIVVGQDMGRGDPNAARKSLYYMTALASTCMGILGLVSYPFSRFLVSIYTTNQDVINIAVKVVRLNLLCMVLWALSFVLPAGLKGAGDAKYTLMTSIIGMWVFRIILGYVLGVILNFGLVGVWIGMFTDWAVRGILYLTRLRGTKWQKAVV</sequence>
<dbReference type="PANTHER" id="PTHR43298">
    <property type="entry name" value="MULTIDRUG RESISTANCE PROTEIN NORM-RELATED"/>
    <property type="match status" value="1"/>
</dbReference>
<evidence type="ECO:0000256" key="10">
    <source>
        <dbReference type="ARBA" id="ARBA00023065"/>
    </source>
</evidence>
<dbReference type="CDD" id="cd13137">
    <property type="entry name" value="MATE_NorM_like"/>
    <property type="match status" value="1"/>
</dbReference>
<feature type="transmembrane region" description="Helical" evidence="13">
    <location>
        <begin position="93"/>
        <end position="114"/>
    </location>
</feature>
<comment type="similarity">
    <text evidence="3">Belongs to the multi antimicrobial extrusion (MATE) (TC 2.A.66.1) family.</text>
</comment>
<feature type="transmembrane region" description="Helical" evidence="13">
    <location>
        <begin position="233"/>
        <end position="251"/>
    </location>
</feature>
<proteinExistence type="inferred from homology"/>
<feature type="transmembrane region" description="Helical" evidence="13">
    <location>
        <begin position="161"/>
        <end position="180"/>
    </location>
</feature>
<comment type="function">
    <text evidence="1">Multidrug efflux pump.</text>
</comment>
<evidence type="ECO:0000256" key="12">
    <source>
        <dbReference type="ARBA" id="ARBA00031636"/>
    </source>
</evidence>
<evidence type="ECO:0000256" key="4">
    <source>
        <dbReference type="ARBA" id="ARBA00020268"/>
    </source>
</evidence>
<keyword evidence="6" id="KW-0050">Antiport</keyword>
<dbReference type="InterPro" id="IPR050222">
    <property type="entry name" value="MATE_MdtK"/>
</dbReference>
<dbReference type="Proteomes" id="UP000214975">
    <property type="component" value="Chromosome"/>
</dbReference>
<evidence type="ECO:0000256" key="13">
    <source>
        <dbReference type="SAM" id="Phobius"/>
    </source>
</evidence>
<dbReference type="PIRSF" id="PIRSF006603">
    <property type="entry name" value="DinF"/>
    <property type="match status" value="1"/>
</dbReference>
<feature type="transmembrane region" description="Helical" evidence="13">
    <location>
        <begin position="314"/>
        <end position="336"/>
    </location>
</feature>
<feature type="transmembrane region" description="Helical" evidence="13">
    <location>
        <begin position="52"/>
        <end position="72"/>
    </location>
</feature>
<evidence type="ECO:0000313" key="15">
    <source>
        <dbReference type="Proteomes" id="UP000214975"/>
    </source>
</evidence>
<keyword evidence="8 13" id="KW-0812">Transmembrane</keyword>
<feature type="transmembrane region" description="Helical" evidence="13">
    <location>
        <begin position="7"/>
        <end position="32"/>
    </location>
</feature>
<feature type="transmembrane region" description="Helical" evidence="13">
    <location>
        <begin position="192"/>
        <end position="213"/>
    </location>
</feature>
<evidence type="ECO:0000256" key="8">
    <source>
        <dbReference type="ARBA" id="ARBA00022692"/>
    </source>
</evidence>
<keyword evidence="11 13" id="KW-0472">Membrane</keyword>
<evidence type="ECO:0000256" key="7">
    <source>
        <dbReference type="ARBA" id="ARBA00022475"/>
    </source>
</evidence>
<evidence type="ECO:0000256" key="1">
    <source>
        <dbReference type="ARBA" id="ARBA00003408"/>
    </source>
</evidence>
<feature type="transmembrane region" description="Helical" evidence="13">
    <location>
        <begin position="126"/>
        <end position="149"/>
    </location>
</feature>
<dbReference type="PANTHER" id="PTHR43298:SF2">
    <property type="entry name" value="FMN_FAD EXPORTER YEEO-RELATED"/>
    <property type="match status" value="1"/>
</dbReference>
<evidence type="ECO:0000256" key="3">
    <source>
        <dbReference type="ARBA" id="ARBA00010199"/>
    </source>
</evidence>
<evidence type="ECO:0000256" key="6">
    <source>
        <dbReference type="ARBA" id="ARBA00022449"/>
    </source>
</evidence>
<evidence type="ECO:0000313" key="14">
    <source>
        <dbReference type="EMBL" id="AST57054.1"/>
    </source>
</evidence>
<dbReference type="RefSeq" id="WP_013298816.1">
    <property type="nucleotide sequence ID" value="NZ_CP016893.1"/>
</dbReference>
<evidence type="ECO:0000256" key="9">
    <source>
        <dbReference type="ARBA" id="ARBA00022989"/>
    </source>
</evidence>
<dbReference type="Pfam" id="PF01554">
    <property type="entry name" value="MatE"/>
    <property type="match status" value="2"/>
</dbReference>
<protein>
    <recommendedName>
        <fullName evidence="4">Probable multidrug resistance protein NorM</fullName>
    </recommendedName>
    <alternativeName>
        <fullName evidence="12">Multidrug-efflux transporter</fullName>
    </alternativeName>
</protein>
<evidence type="ECO:0000256" key="11">
    <source>
        <dbReference type="ARBA" id="ARBA00023136"/>
    </source>
</evidence>
<name>A0A223HXP3_THETR</name>
<comment type="subcellular location">
    <subcellularLocation>
        <location evidence="2">Cell membrane</location>
        <topology evidence="2">Multi-pass membrane protein</topology>
    </subcellularLocation>
</comment>
<dbReference type="GeneID" id="93865204"/>
<feature type="transmembrane region" description="Helical" evidence="13">
    <location>
        <begin position="257"/>
        <end position="279"/>
    </location>
</feature>